<dbReference type="PANTHER" id="PTHR30290">
    <property type="entry name" value="PERIPLASMIC BINDING COMPONENT OF ABC TRANSPORTER"/>
    <property type="match status" value="1"/>
</dbReference>
<dbReference type="GO" id="GO:1904680">
    <property type="term" value="F:peptide transmembrane transporter activity"/>
    <property type="evidence" value="ECO:0007669"/>
    <property type="project" value="TreeGrafter"/>
</dbReference>
<evidence type="ECO:0000256" key="2">
    <source>
        <dbReference type="ARBA" id="ARBA00005695"/>
    </source>
</evidence>
<keyword evidence="3" id="KW-0732">Signal</keyword>
<dbReference type="SUPFAM" id="SSF53850">
    <property type="entry name" value="Periplasmic binding protein-like II"/>
    <property type="match status" value="1"/>
</dbReference>
<dbReference type="Pfam" id="PF00496">
    <property type="entry name" value="SBP_bac_5"/>
    <property type="match status" value="1"/>
</dbReference>
<dbReference type="Gene3D" id="3.40.190.10">
    <property type="entry name" value="Periplasmic binding protein-like II"/>
    <property type="match status" value="1"/>
</dbReference>
<dbReference type="PATRIC" id="fig|380.5.peg.1449"/>
<accession>G9A6I4</accession>
<evidence type="ECO:0000256" key="1">
    <source>
        <dbReference type="ARBA" id="ARBA00004418"/>
    </source>
</evidence>
<sequence length="642" mass="72317">MTTAAAPHSRLPPLPCWKYPCALVTCRESDRPILREVKLRAVLSGLVMLLATSISANEAAAAPVHAISMHGEPALPADFKHFPYVNPDVKKGGKISYGVVGTFDSLNPFILKSMRTTARGMWDPGFGNLVYESLMQRSQDEPFTMYGLLAESVEWDDDRTFIQFNLNPKARWADGQPVTVEDVIFTFELLRDKGRAPFSNRLSKVAKMEKVGDRSVRFTLKEDADREFPLLLALSPVMPKHAINVEAFDRTTLEPPLGSGPYRVAEVRPGERIIYRRNPDYWGKELPSKIGVDNYDEISVEYFLQENTLFEAFKKGEIDLYPEGSATKWARAYDFPAVRSGDVVKESFKPKTPSGMLGFVFNTRRPMFNNVKLRQGLALVFDFEWVNKNLFDGAYTRTQSYWQNSSLSFLGAAADDRELGLMGDVREKINPAILDGTYRLPVTDGSGRDRNVLREAVTLLREAGYSIKDGKMVDAKGTPLAFEIMSQNAGQEKIALAYQRFLAPLGIVATVRTVDDSQYQLRSQSFDYDVIIKSYPSSLSPGAEQISYWGAVSRDRQGSSNFAGVADKDVDKLINNILQARTPEDFTAAVRTHDRLLVNNAYVVPLYHLDEQWIARWKHIGRPSAVPLYGYQLPTWWDERVQ</sequence>
<proteinExistence type="inferred from homology"/>
<evidence type="ECO:0000313" key="5">
    <source>
        <dbReference type="EMBL" id="CCE95864.1"/>
    </source>
</evidence>
<dbReference type="KEGG" id="sfh:SFHH103_01366"/>
<dbReference type="AlphaFoldDB" id="G9A6I4"/>
<dbReference type="eggNOG" id="COG4166">
    <property type="taxonomic scope" value="Bacteria"/>
</dbReference>
<organism evidence="5 6">
    <name type="scientific">Sinorhizobium fredii (strain HH103)</name>
    <dbReference type="NCBI Taxonomy" id="1117943"/>
    <lineage>
        <taxon>Bacteria</taxon>
        <taxon>Pseudomonadati</taxon>
        <taxon>Pseudomonadota</taxon>
        <taxon>Alphaproteobacteria</taxon>
        <taxon>Hyphomicrobiales</taxon>
        <taxon>Rhizobiaceae</taxon>
        <taxon>Sinorhizobium/Ensifer group</taxon>
        <taxon>Sinorhizobium</taxon>
    </lineage>
</organism>
<dbReference type="InterPro" id="IPR030678">
    <property type="entry name" value="Peptide/Ni-bd"/>
</dbReference>
<dbReference type="GO" id="GO:0042884">
    <property type="term" value="P:microcin transport"/>
    <property type="evidence" value="ECO:0007669"/>
    <property type="project" value="TreeGrafter"/>
</dbReference>
<dbReference type="GO" id="GO:0043190">
    <property type="term" value="C:ATP-binding cassette (ABC) transporter complex"/>
    <property type="evidence" value="ECO:0007669"/>
    <property type="project" value="InterPro"/>
</dbReference>
<comment type="similarity">
    <text evidence="2">Belongs to the bacterial solute-binding protein 5 family.</text>
</comment>
<dbReference type="Gene3D" id="3.10.105.10">
    <property type="entry name" value="Dipeptide-binding Protein, Domain 3"/>
    <property type="match status" value="1"/>
</dbReference>
<dbReference type="HOGENOM" id="CLU_023171_0_0_5"/>
<name>G9A6I4_SINF1</name>
<dbReference type="CDD" id="cd08497">
    <property type="entry name" value="MbnE-like"/>
    <property type="match status" value="1"/>
</dbReference>
<comment type="subcellular location">
    <subcellularLocation>
        <location evidence="1">Periplasm</location>
    </subcellularLocation>
</comment>
<dbReference type="GO" id="GO:0015833">
    <property type="term" value="P:peptide transport"/>
    <property type="evidence" value="ECO:0007669"/>
    <property type="project" value="TreeGrafter"/>
</dbReference>
<evidence type="ECO:0000259" key="4">
    <source>
        <dbReference type="Pfam" id="PF00496"/>
    </source>
</evidence>
<gene>
    <name evidence="5" type="ordered locus">SFHH103_01366</name>
</gene>
<dbReference type="STRING" id="1117943.SFHH103_01366"/>
<dbReference type="InterPro" id="IPR000914">
    <property type="entry name" value="SBP_5_dom"/>
</dbReference>
<dbReference type="Proteomes" id="UP000007735">
    <property type="component" value="Chromosome"/>
</dbReference>
<feature type="domain" description="Solute-binding protein family 5" evidence="4">
    <location>
        <begin position="145"/>
        <end position="549"/>
    </location>
</feature>
<protein>
    <recommendedName>
        <fullName evidence="4">Solute-binding protein family 5 domain-containing protein</fullName>
    </recommendedName>
</protein>
<dbReference type="PANTHER" id="PTHR30290:SF64">
    <property type="entry name" value="ABC TRANSPORTER PERIPLASMIC BINDING PROTEIN"/>
    <property type="match status" value="1"/>
</dbReference>
<dbReference type="PIRSF" id="PIRSF002741">
    <property type="entry name" value="MppA"/>
    <property type="match status" value="1"/>
</dbReference>
<evidence type="ECO:0000313" key="6">
    <source>
        <dbReference type="Proteomes" id="UP000007735"/>
    </source>
</evidence>
<reference evidence="5 6" key="1">
    <citation type="journal article" date="2012" name="J. Bacteriol.">
        <title>Genome sequence of the soybean symbiont Sinorhizobium fredii HH103.</title>
        <authorList>
            <person name="Weidner S."/>
            <person name="Becker A."/>
            <person name="Bonilla I."/>
            <person name="Jaenicke S."/>
            <person name="Lloret J."/>
            <person name="Margaret I."/>
            <person name="Puhler A."/>
            <person name="Ruiz-Sainz J.E."/>
            <person name="Schneiker-Bekel S."/>
            <person name="Szczepanowski R."/>
            <person name="Vinardell J.M."/>
            <person name="Zehner S."/>
            <person name="Gottfert M."/>
        </authorList>
    </citation>
    <scope>NUCLEOTIDE SEQUENCE [LARGE SCALE GENOMIC DNA]</scope>
    <source>
        <strain evidence="5 6">HH103</strain>
    </source>
</reference>
<dbReference type="EMBL" id="HE616890">
    <property type="protein sequence ID" value="CCE95864.1"/>
    <property type="molecule type" value="Genomic_DNA"/>
</dbReference>
<dbReference type="InterPro" id="IPR039424">
    <property type="entry name" value="SBP_5"/>
</dbReference>
<evidence type="ECO:0000256" key="3">
    <source>
        <dbReference type="ARBA" id="ARBA00022729"/>
    </source>
</evidence>
<dbReference type="GO" id="GO:0030288">
    <property type="term" value="C:outer membrane-bounded periplasmic space"/>
    <property type="evidence" value="ECO:0007669"/>
    <property type="project" value="TreeGrafter"/>
</dbReference>